<protein>
    <submittedName>
        <fullName evidence="1">Uncharacterized protein</fullName>
    </submittedName>
</protein>
<reference evidence="1" key="1">
    <citation type="submission" date="2022-08" db="EMBL/GenBank/DDBJ databases">
        <title>Novel sulphate-reducing endosymbionts in the free-living metamonad Anaeramoeba.</title>
        <authorList>
            <person name="Jerlstrom-Hultqvist J."/>
            <person name="Cepicka I."/>
            <person name="Gallot-Lavallee L."/>
            <person name="Salas-Leiva D."/>
            <person name="Curtis B.A."/>
            <person name="Zahonova K."/>
            <person name="Pipaliya S."/>
            <person name="Dacks J."/>
            <person name="Roger A.J."/>
        </authorList>
    </citation>
    <scope>NUCLEOTIDE SEQUENCE</scope>
    <source>
        <strain evidence="1">Busselton2</strain>
    </source>
</reference>
<dbReference type="AlphaFoldDB" id="A0AAV7ZA41"/>
<dbReference type="Proteomes" id="UP001146793">
    <property type="component" value="Unassembled WGS sequence"/>
</dbReference>
<gene>
    <name evidence="1" type="ORF">M0812_16653</name>
</gene>
<comment type="caution">
    <text evidence="1">The sequence shown here is derived from an EMBL/GenBank/DDBJ whole genome shotgun (WGS) entry which is preliminary data.</text>
</comment>
<dbReference type="EMBL" id="JANTQA010000033">
    <property type="protein sequence ID" value="KAJ3437490.1"/>
    <property type="molecule type" value="Genomic_DNA"/>
</dbReference>
<sequence length="120" mass="14549">MIRSLSEPQKEKEMVDDLNRLVTLFEIVTQDGDKKLMEFQIRMKNDQEKAKKKYKQLEEHLNKRLSTMMNVKDTKKKLFMRNKKQKQMISKVYNLLNEQQRNTNNLLKQIEKDKDFGIKK</sequence>
<accession>A0AAV7ZA41</accession>
<name>A0AAV7ZA41_9EUKA</name>
<proteinExistence type="predicted"/>
<evidence type="ECO:0000313" key="2">
    <source>
        <dbReference type="Proteomes" id="UP001146793"/>
    </source>
</evidence>
<organism evidence="1 2">
    <name type="scientific">Anaeramoeba flamelloides</name>
    <dbReference type="NCBI Taxonomy" id="1746091"/>
    <lineage>
        <taxon>Eukaryota</taxon>
        <taxon>Metamonada</taxon>
        <taxon>Anaeramoebidae</taxon>
        <taxon>Anaeramoeba</taxon>
    </lineage>
</organism>
<evidence type="ECO:0000313" key="1">
    <source>
        <dbReference type="EMBL" id="KAJ3437490.1"/>
    </source>
</evidence>